<evidence type="ECO:0000256" key="2">
    <source>
        <dbReference type="ARBA" id="ARBA00023125"/>
    </source>
</evidence>
<dbReference type="SUPFAM" id="SSF46689">
    <property type="entry name" value="Homeodomain-like"/>
    <property type="match status" value="1"/>
</dbReference>
<proteinExistence type="predicted"/>
<keyword evidence="1" id="KW-0805">Transcription regulation</keyword>
<dbReference type="GO" id="GO:0003700">
    <property type="term" value="F:DNA-binding transcription factor activity"/>
    <property type="evidence" value="ECO:0007669"/>
    <property type="project" value="InterPro"/>
</dbReference>
<dbReference type="SUPFAM" id="SSF53697">
    <property type="entry name" value="SIS domain"/>
    <property type="match status" value="1"/>
</dbReference>
<dbReference type="InterPro" id="IPR009057">
    <property type="entry name" value="Homeodomain-like_sf"/>
</dbReference>
<evidence type="ECO:0000259" key="4">
    <source>
        <dbReference type="PROSITE" id="PS51071"/>
    </source>
</evidence>
<sequence length="271" mass="28277">MTQPTLGRTTLAAIHNKSATLPAAQARVARIFLERPEEAIRLSVAGLAHAAQSGEASVVRFCRTMGFDNLRDLRVALAADVVYRRGDASCAPASHVDQLCTALRGTSDGLEAATLYRVARAMRDAPHIDIFGSGVSGMGADLFAYRFSRIGLLARAFRDDITANEIAASRKRGSVAMILSETGLTLRTGTFLAHSRDAGAITVAVCGQGGAEALAPLCDEIITTAPLVPSPQRGELAPLIGKLMVSDLLAAAVVGLGQGAGQGKKRTRGQA</sequence>
<dbReference type="AlphaFoldDB" id="A0A1N6VYC4"/>
<dbReference type="PROSITE" id="PS51071">
    <property type="entry name" value="HTH_RPIR"/>
    <property type="match status" value="1"/>
</dbReference>
<dbReference type="Gene3D" id="1.10.10.10">
    <property type="entry name" value="Winged helix-like DNA-binding domain superfamily/Winged helix DNA-binding domain"/>
    <property type="match status" value="1"/>
</dbReference>
<evidence type="ECO:0000259" key="5">
    <source>
        <dbReference type="PROSITE" id="PS51464"/>
    </source>
</evidence>
<evidence type="ECO:0000256" key="3">
    <source>
        <dbReference type="ARBA" id="ARBA00023163"/>
    </source>
</evidence>
<feature type="domain" description="SIS" evidence="5">
    <location>
        <begin position="118"/>
        <end position="259"/>
    </location>
</feature>
<dbReference type="InterPro" id="IPR035472">
    <property type="entry name" value="RpiR-like_SIS"/>
</dbReference>
<keyword evidence="2" id="KW-0238">DNA-binding</keyword>
<organism evidence="6 7">
    <name type="scientific">Paracoccus thiocyanatus</name>
    <dbReference type="NCBI Taxonomy" id="34006"/>
    <lineage>
        <taxon>Bacteria</taxon>
        <taxon>Pseudomonadati</taxon>
        <taxon>Pseudomonadota</taxon>
        <taxon>Alphaproteobacteria</taxon>
        <taxon>Rhodobacterales</taxon>
        <taxon>Paracoccaceae</taxon>
        <taxon>Paracoccus</taxon>
    </lineage>
</organism>
<dbReference type="InterPro" id="IPR000281">
    <property type="entry name" value="HTH_RpiR"/>
</dbReference>
<dbReference type="Pfam" id="PF01380">
    <property type="entry name" value="SIS"/>
    <property type="match status" value="1"/>
</dbReference>
<dbReference type="CDD" id="cd05013">
    <property type="entry name" value="SIS_RpiR"/>
    <property type="match status" value="1"/>
</dbReference>
<accession>A0A1N6VYC4</accession>
<gene>
    <name evidence="6" type="ORF">SAMN05421641_11527</name>
</gene>
<dbReference type="PROSITE" id="PS51464">
    <property type="entry name" value="SIS"/>
    <property type="match status" value="1"/>
</dbReference>
<name>A0A1N6VYC4_9RHOB</name>
<dbReference type="InterPro" id="IPR036388">
    <property type="entry name" value="WH-like_DNA-bd_sf"/>
</dbReference>
<evidence type="ECO:0000256" key="1">
    <source>
        <dbReference type="ARBA" id="ARBA00023015"/>
    </source>
</evidence>
<dbReference type="InterPro" id="IPR046348">
    <property type="entry name" value="SIS_dom_sf"/>
</dbReference>
<keyword evidence="3" id="KW-0804">Transcription</keyword>
<dbReference type="Proteomes" id="UP000323956">
    <property type="component" value="Unassembled WGS sequence"/>
</dbReference>
<evidence type="ECO:0000313" key="6">
    <source>
        <dbReference type="EMBL" id="SIQ82881.1"/>
    </source>
</evidence>
<dbReference type="EMBL" id="FTMK01000015">
    <property type="protein sequence ID" value="SIQ82881.1"/>
    <property type="molecule type" value="Genomic_DNA"/>
</dbReference>
<reference evidence="6 7" key="1">
    <citation type="submission" date="2017-01" db="EMBL/GenBank/DDBJ databases">
        <authorList>
            <person name="Varghese N."/>
            <person name="Submissions S."/>
        </authorList>
    </citation>
    <scope>NUCLEOTIDE SEQUENCE [LARGE SCALE GENOMIC DNA]</scope>
    <source>
        <strain evidence="6 7">ATCC 700171</strain>
    </source>
</reference>
<dbReference type="GO" id="GO:0003677">
    <property type="term" value="F:DNA binding"/>
    <property type="evidence" value="ECO:0007669"/>
    <property type="project" value="UniProtKB-KW"/>
</dbReference>
<dbReference type="PANTHER" id="PTHR30514">
    <property type="entry name" value="GLUCOKINASE"/>
    <property type="match status" value="1"/>
</dbReference>
<dbReference type="GO" id="GO:1901135">
    <property type="term" value="P:carbohydrate derivative metabolic process"/>
    <property type="evidence" value="ECO:0007669"/>
    <property type="project" value="InterPro"/>
</dbReference>
<dbReference type="InterPro" id="IPR001347">
    <property type="entry name" value="SIS_dom"/>
</dbReference>
<protein>
    <submittedName>
        <fullName evidence="6">Transcriptional regulator, RpiR family</fullName>
    </submittedName>
</protein>
<dbReference type="OrthoDB" id="8582409at2"/>
<dbReference type="Pfam" id="PF01418">
    <property type="entry name" value="HTH_6"/>
    <property type="match status" value="1"/>
</dbReference>
<dbReference type="PANTHER" id="PTHR30514:SF1">
    <property type="entry name" value="HTH-TYPE TRANSCRIPTIONAL REGULATOR HEXR-RELATED"/>
    <property type="match status" value="1"/>
</dbReference>
<feature type="domain" description="HTH rpiR-type" evidence="4">
    <location>
        <begin position="8"/>
        <end position="84"/>
    </location>
</feature>
<dbReference type="GO" id="GO:0097367">
    <property type="term" value="F:carbohydrate derivative binding"/>
    <property type="evidence" value="ECO:0007669"/>
    <property type="project" value="InterPro"/>
</dbReference>
<dbReference type="InterPro" id="IPR047640">
    <property type="entry name" value="RpiR-like"/>
</dbReference>
<dbReference type="Gene3D" id="3.40.50.10490">
    <property type="entry name" value="Glucose-6-phosphate isomerase like protein, domain 1"/>
    <property type="match status" value="1"/>
</dbReference>
<evidence type="ECO:0000313" key="7">
    <source>
        <dbReference type="Proteomes" id="UP000323956"/>
    </source>
</evidence>
<dbReference type="RefSeq" id="WP_149766033.1">
    <property type="nucleotide sequence ID" value="NZ_FTMK01000015.1"/>
</dbReference>